<evidence type="ECO:0000256" key="3">
    <source>
        <dbReference type="ARBA" id="ARBA00022989"/>
    </source>
</evidence>
<evidence type="ECO:0000256" key="4">
    <source>
        <dbReference type="ARBA" id="ARBA00023040"/>
    </source>
</evidence>
<feature type="transmembrane region" description="Helical" evidence="10">
    <location>
        <begin position="147"/>
        <end position="168"/>
    </location>
</feature>
<feature type="transmembrane region" description="Helical" evidence="10">
    <location>
        <begin position="63"/>
        <end position="85"/>
    </location>
</feature>
<dbReference type="Proteomes" id="UP000694892">
    <property type="component" value="Unassembled WGS sequence"/>
</dbReference>
<name>A0A974BS62_XENLA</name>
<keyword evidence="5 10" id="KW-0472">Membrane</keyword>
<dbReference type="EMBL" id="KV467240">
    <property type="protein sequence ID" value="OCT56971.1"/>
    <property type="molecule type" value="Genomic_DNA"/>
</dbReference>
<dbReference type="InterPro" id="IPR017452">
    <property type="entry name" value="GPCR_Rhodpsn_7TM"/>
</dbReference>
<sequence>MYAIWDNTPFSDFQTWLLRHKATVFYRLKLKMENMQPLNFTNSSPASFPDKEYNNTFVHLWKILIIICFSITFLGTVSNGLVIWISGFRMKKTVNAIWYLNLSIADFSFCFISFLLVLISILVAHWLSGQIMCKVMFTSLFLNMQVSIFFLMTISVDRCISVLCPVWSKNHRSLKLARNISVIIWLLGLALSSPYVAFAGIEHNPYNNTTDCALTYATSDDTTWHARDKAMFVTSFISIFLIPFSIITVCYGLITFWIRKSSKRLGSSRTFKIIVSVVLCFFCCKFLFPLLSLLDFMEVEMNSLFRFVMSGIAICSTFFHSCLNPVIYAFVSQDFKRSLRKSIPFLLKRAVREKDDPLETHDNSAVGNELMPCHA</sequence>
<keyword evidence="2 9" id="KW-0812">Transmembrane</keyword>
<reference evidence="12" key="1">
    <citation type="submission" date="2016-05" db="EMBL/GenBank/DDBJ databases">
        <title>WGS assembly of Xenopus laevis.</title>
        <authorList>
            <person name="Session A."/>
            <person name="Uno Y."/>
            <person name="Kwon T."/>
            <person name="Chapman J."/>
            <person name="Toyoda A."/>
            <person name="Takahashi S."/>
            <person name="Fukui A."/>
            <person name="Hikosaka A."/>
            <person name="Putnam N."/>
            <person name="Stites J."/>
            <person name="Van Heeringen S."/>
            <person name="Quigley I."/>
            <person name="Heinz S."/>
            <person name="Hellsten U."/>
            <person name="Lyons J."/>
            <person name="Suzuki A."/>
            <person name="Kondo M."/>
            <person name="Ogino H."/>
            <person name="Ochi H."/>
            <person name="Bogdanovic O."/>
            <person name="Lister R."/>
            <person name="Georgiou G."/>
            <person name="Paranjpe S."/>
            <person name="Van Kruijsbergen I."/>
            <person name="Mozaffari S."/>
            <person name="Shu S."/>
            <person name="Schmutz J."/>
            <person name="Jenkins J."/>
            <person name="Grimwood J."/>
            <person name="Carlson J."/>
            <person name="Mitros T."/>
            <person name="Simakov O."/>
            <person name="Heald R."/>
            <person name="Miller K."/>
            <person name="Haudenschild C."/>
            <person name="Kuroki Y."/>
            <person name="Tanaka T."/>
            <person name="Michiue T."/>
            <person name="Watanabe M."/>
            <person name="Kinoshita T."/>
            <person name="Ohta Y."/>
            <person name="Mawaribuchi S."/>
            <person name="Suzuki Y."/>
            <person name="Haramoto Y."/>
            <person name="Yamamoto T."/>
            <person name="Takagi C."/>
            <person name="Kitzman J."/>
            <person name="Shendure J."/>
            <person name="Nakayama T."/>
            <person name="Izutsu Y."/>
            <person name="Robert J."/>
            <person name="Dichmann D."/>
            <person name="Flajnik M."/>
            <person name="Houston D."/>
            <person name="Marcotte E."/>
            <person name="Wallingford J."/>
            <person name="Ito Y."/>
            <person name="Asashima M."/>
            <person name="Ueno N."/>
            <person name="Matsuda Y."/>
            <person name="Jan Veenstra G."/>
            <person name="Fujiyama A."/>
            <person name="Harland R."/>
            <person name="Taira M."/>
            <person name="Rokhsar D.S."/>
        </authorList>
    </citation>
    <scope>NUCLEOTIDE SEQUENCE</scope>
    <source>
        <strain evidence="12">J</strain>
        <tissue evidence="12">Blood</tissue>
    </source>
</reference>
<evidence type="ECO:0000259" key="11">
    <source>
        <dbReference type="PROSITE" id="PS50262"/>
    </source>
</evidence>
<evidence type="ECO:0000256" key="2">
    <source>
        <dbReference type="ARBA" id="ARBA00022692"/>
    </source>
</evidence>
<accession>A0A974BS62</accession>
<dbReference type="Gene3D" id="1.20.1070.10">
    <property type="entry name" value="Rhodopsin 7-helix transmembrane proteins"/>
    <property type="match status" value="1"/>
</dbReference>
<keyword evidence="7 9" id="KW-0807">Transducer</keyword>
<comment type="subcellular location">
    <subcellularLocation>
        <location evidence="1">Membrane</location>
        <topology evidence="1">Multi-pass membrane protein</topology>
    </subcellularLocation>
</comment>
<dbReference type="PRINTS" id="PR00526">
    <property type="entry name" value="FMETLEUPHER"/>
</dbReference>
<keyword evidence="6 9" id="KW-0675">Receptor</keyword>
<dbReference type="GO" id="GO:0004982">
    <property type="term" value="F:N-formyl peptide receptor activity"/>
    <property type="evidence" value="ECO:0007669"/>
    <property type="project" value="TreeGrafter"/>
</dbReference>
<evidence type="ECO:0000256" key="9">
    <source>
        <dbReference type="RuleBase" id="RU000688"/>
    </source>
</evidence>
<feature type="transmembrane region" description="Helical" evidence="10">
    <location>
        <begin position="97"/>
        <end position="127"/>
    </location>
</feature>
<dbReference type="GO" id="GO:0004875">
    <property type="term" value="F:complement receptor activity"/>
    <property type="evidence" value="ECO:0007669"/>
    <property type="project" value="TreeGrafter"/>
</dbReference>
<evidence type="ECO:0000313" key="12">
    <source>
        <dbReference type="EMBL" id="OCT56971.1"/>
    </source>
</evidence>
<dbReference type="PRINTS" id="PR00237">
    <property type="entry name" value="GPCRRHODOPSN"/>
</dbReference>
<dbReference type="InterPro" id="IPR000826">
    <property type="entry name" value="Formyl_rcpt-rel"/>
</dbReference>
<evidence type="ECO:0000256" key="10">
    <source>
        <dbReference type="SAM" id="Phobius"/>
    </source>
</evidence>
<evidence type="ECO:0000256" key="7">
    <source>
        <dbReference type="ARBA" id="ARBA00023224"/>
    </source>
</evidence>
<keyword evidence="4 9" id="KW-0297">G-protein coupled receptor</keyword>
<keyword evidence="3 10" id="KW-1133">Transmembrane helix</keyword>
<evidence type="ECO:0000256" key="1">
    <source>
        <dbReference type="ARBA" id="ARBA00004141"/>
    </source>
</evidence>
<dbReference type="InterPro" id="IPR000276">
    <property type="entry name" value="GPCR_Rhodpsn"/>
</dbReference>
<dbReference type="GO" id="GO:0007200">
    <property type="term" value="P:phospholipase C-activating G protein-coupled receptor signaling pathway"/>
    <property type="evidence" value="ECO:0007669"/>
    <property type="project" value="TreeGrafter"/>
</dbReference>
<feature type="transmembrane region" description="Helical" evidence="10">
    <location>
        <begin position="230"/>
        <end position="258"/>
    </location>
</feature>
<organism evidence="12">
    <name type="scientific">Xenopus laevis</name>
    <name type="common">African clawed frog</name>
    <dbReference type="NCBI Taxonomy" id="8355"/>
    <lineage>
        <taxon>Eukaryota</taxon>
        <taxon>Metazoa</taxon>
        <taxon>Chordata</taxon>
        <taxon>Craniata</taxon>
        <taxon>Vertebrata</taxon>
        <taxon>Euteleostomi</taxon>
        <taxon>Amphibia</taxon>
        <taxon>Batrachia</taxon>
        <taxon>Anura</taxon>
        <taxon>Pipoidea</taxon>
        <taxon>Pipidae</taxon>
        <taxon>Xenopodinae</taxon>
        <taxon>Xenopus</taxon>
        <taxon>Xenopus</taxon>
    </lineage>
</organism>
<dbReference type="GO" id="GO:0006954">
    <property type="term" value="P:inflammatory response"/>
    <property type="evidence" value="ECO:0007669"/>
    <property type="project" value="TreeGrafter"/>
</dbReference>
<dbReference type="AlphaFoldDB" id="A0A974BS62"/>
<proteinExistence type="inferred from homology"/>
<dbReference type="PANTHER" id="PTHR24225:SF75">
    <property type="entry name" value="N-FORMYL PEPTIDE RECEPTOR 2"/>
    <property type="match status" value="1"/>
</dbReference>
<evidence type="ECO:0000256" key="8">
    <source>
        <dbReference type="ARBA" id="ARBA00025736"/>
    </source>
</evidence>
<dbReference type="PANTHER" id="PTHR24225">
    <property type="entry name" value="CHEMOTACTIC RECEPTOR"/>
    <property type="match status" value="1"/>
</dbReference>
<evidence type="ECO:0000256" key="6">
    <source>
        <dbReference type="ARBA" id="ARBA00023170"/>
    </source>
</evidence>
<dbReference type="Pfam" id="PF00001">
    <property type="entry name" value="7tm_1"/>
    <property type="match status" value="1"/>
</dbReference>
<feature type="transmembrane region" description="Helical" evidence="10">
    <location>
        <begin position="270"/>
        <end position="288"/>
    </location>
</feature>
<gene>
    <name evidence="12" type="ORF">XELAEV_18004154mg</name>
</gene>
<feature type="domain" description="G-protein coupled receptors family 1 profile" evidence="11">
    <location>
        <begin position="78"/>
        <end position="328"/>
    </location>
</feature>
<dbReference type="PROSITE" id="PS00237">
    <property type="entry name" value="G_PROTEIN_RECEP_F1_1"/>
    <property type="match status" value="1"/>
</dbReference>
<feature type="transmembrane region" description="Helical" evidence="10">
    <location>
        <begin position="180"/>
        <end position="201"/>
    </location>
</feature>
<comment type="similarity">
    <text evidence="8">Belongs to the chemokine-like receptor (CMKLR) family.</text>
</comment>
<dbReference type="GO" id="GO:0007204">
    <property type="term" value="P:positive regulation of cytosolic calcium ion concentration"/>
    <property type="evidence" value="ECO:0007669"/>
    <property type="project" value="TreeGrafter"/>
</dbReference>
<dbReference type="SUPFAM" id="SSF81321">
    <property type="entry name" value="Family A G protein-coupled receptor-like"/>
    <property type="match status" value="1"/>
</dbReference>
<evidence type="ECO:0000256" key="5">
    <source>
        <dbReference type="ARBA" id="ARBA00023136"/>
    </source>
</evidence>
<protein>
    <recommendedName>
        <fullName evidence="11">G-protein coupled receptors family 1 profile domain-containing protein</fullName>
    </recommendedName>
</protein>
<dbReference type="PROSITE" id="PS50262">
    <property type="entry name" value="G_PROTEIN_RECEP_F1_2"/>
    <property type="match status" value="1"/>
</dbReference>
<dbReference type="GO" id="GO:0005886">
    <property type="term" value="C:plasma membrane"/>
    <property type="evidence" value="ECO:0007669"/>
    <property type="project" value="TreeGrafter"/>
</dbReference>
<comment type="similarity">
    <text evidence="9">Belongs to the G-protein coupled receptor 1 family.</text>
</comment>
<feature type="transmembrane region" description="Helical" evidence="10">
    <location>
        <begin position="308"/>
        <end position="331"/>
    </location>
</feature>